<dbReference type="PROSITE" id="PS50255">
    <property type="entry name" value="CYTOCHROME_B5_2"/>
    <property type="match status" value="1"/>
</dbReference>
<evidence type="ECO:0000256" key="9">
    <source>
        <dbReference type="ARBA" id="ARBA00023004"/>
    </source>
</evidence>
<dbReference type="InterPro" id="IPR012171">
    <property type="entry name" value="Fatty_acid_desaturase"/>
</dbReference>
<feature type="transmembrane region" description="Helical" evidence="12">
    <location>
        <begin position="297"/>
        <end position="315"/>
    </location>
</feature>
<dbReference type="Pfam" id="PF00173">
    <property type="entry name" value="Cyt-b5"/>
    <property type="match status" value="1"/>
</dbReference>
<proteinExistence type="inferred from homology"/>
<dbReference type="CDD" id="cd03506">
    <property type="entry name" value="Delta6-FADS-like"/>
    <property type="match status" value="1"/>
</dbReference>
<organism evidence="15">
    <name type="scientific">Tetraselmis chuii</name>
    <dbReference type="NCBI Taxonomy" id="63592"/>
    <lineage>
        <taxon>Eukaryota</taxon>
        <taxon>Viridiplantae</taxon>
        <taxon>Chlorophyta</taxon>
        <taxon>core chlorophytes</taxon>
        <taxon>Chlorodendrophyceae</taxon>
        <taxon>Chlorodendrales</taxon>
        <taxon>Chlorodendraceae</taxon>
        <taxon>Tetraselmis</taxon>
    </lineage>
</organism>
<evidence type="ECO:0000256" key="4">
    <source>
        <dbReference type="ARBA" id="ARBA00022617"/>
    </source>
</evidence>
<dbReference type="GO" id="GO:0046872">
    <property type="term" value="F:metal ion binding"/>
    <property type="evidence" value="ECO:0007669"/>
    <property type="project" value="UniProtKB-KW"/>
</dbReference>
<keyword evidence="11 12" id="KW-0472">Membrane</keyword>
<dbReference type="PRINTS" id="PR00363">
    <property type="entry name" value="CYTOCHROMEB5"/>
</dbReference>
<protein>
    <recommendedName>
        <fullName evidence="13">Cytochrome b5 heme-binding domain-containing protein</fullName>
    </recommendedName>
</protein>
<dbReference type="AlphaFoldDB" id="A0A6U1GXP6"/>
<dbReference type="GO" id="GO:0016020">
    <property type="term" value="C:membrane"/>
    <property type="evidence" value="ECO:0007669"/>
    <property type="project" value="UniProtKB-SubCell"/>
</dbReference>
<evidence type="ECO:0000313" key="14">
    <source>
        <dbReference type="EMBL" id="CAD9206907.1"/>
    </source>
</evidence>
<dbReference type="SMART" id="SM01117">
    <property type="entry name" value="Cyt-b5"/>
    <property type="match status" value="1"/>
</dbReference>
<sequence length="464" mass="53135">MCEDKVVREVKAGQRKGLSKGGKMVTWKELAAHASNDDMWVAIDGKAYDLTGWAEKHPGGVQTIKFSAGRDMTDEFNAYHPSYVRHMLGKFYVGDMESASHGELPAYQKAHRELVNKFHEAGLYETDYSFYARRAALMACFIGLGVYFALVQQNVFASAIFVAAFWQQAAFIGHDAGHTGITHNRKWDNIIGLFAGNVCNGIGISWWKNTHNVHHIVTNSADHDPDIQHLPVFAISDTFFGSLFSQYHSATMVFDKTTQLFVSYQHWYWIPMMMLAKWSLYGQSIAFLATAKSYVPIKYEVATLVAYYTWFFTLANQFPFIYQKVGFVMLAHMAFGILHLQITCSHWAMETYTGLPDDGEFLKKQLDGTMNWSCPRWMDWFHGGLHFQVEHHCFPRMPRHNLRYVSTILEPLCKEHGLSYRSPSFSGIIYETYVIMKRAAMKAREVNKFNTHVEKKFSFIGATT</sequence>
<dbReference type="EMBL" id="HBGG01017830">
    <property type="protein sequence ID" value="CAD9206908.1"/>
    <property type="molecule type" value="Transcribed_RNA"/>
</dbReference>
<dbReference type="Gene3D" id="3.10.120.10">
    <property type="entry name" value="Cytochrome b5-like heme/steroid binding domain"/>
    <property type="match status" value="1"/>
</dbReference>
<evidence type="ECO:0000256" key="8">
    <source>
        <dbReference type="ARBA" id="ARBA00023002"/>
    </source>
</evidence>
<comment type="similarity">
    <text evidence="3">Belongs to the fatty acid desaturase type 1 family.</text>
</comment>
<keyword evidence="6" id="KW-0479">Metal-binding</keyword>
<evidence type="ECO:0000256" key="2">
    <source>
        <dbReference type="ARBA" id="ARBA00005189"/>
    </source>
</evidence>
<dbReference type="InterPro" id="IPR036400">
    <property type="entry name" value="Cyt_B5-like_heme/steroid_sf"/>
</dbReference>
<keyword evidence="4" id="KW-0349">Heme</keyword>
<gene>
    <name evidence="14" type="ORF">TCHU04912_LOCUS9143</name>
    <name evidence="15" type="ORF">TCHU04912_LOCUS9144</name>
</gene>
<dbReference type="PANTHER" id="PTHR19353">
    <property type="entry name" value="FATTY ACID DESATURASE 2"/>
    <property type="match status" value="1"/>
</dbReference>
<dbReference type="EMBL" id="HBGG01017829">
    <property type="protein sequence ID" value="CAD9206907.1"/>
    <property type="molecule type" value="Transcribed_RNA"/>
</dbReference>
<keyword evidence="9" id="KW-0408">Iron</keyword>
<keyword evidence="5 12" id="KW-0812">Transmembrane</keyword>
<evidence type="ECO:0000256" key="7">
    <source>
        <dbReference type="ARBA" id="ARBA00022989"/>
    </source>
</evidence>
<keyword evidence="7 12" id="KW-1133">Transmembrane helix</keyword>
<dbReference type="InterPro" id="IPR001199">
    <property type="entry name" value="Cyt_B5-like_heme/steroid-bd"/>
</dbReference>
<dbReference type="PIRSF" id="PIRSF015921">
    <property type="entry name" value="FA_sphinglp_des"/>
    <property type="match status" value="1"/>
</dbReference>
<comment type="subcellular location">
    <subcellularLocation>
        <location evidence="1">Membrane</location>
        <topology evidence="1">Multi-pass membrane protein</topology>
    </subcellularLocation>
</comment>
<evidence type="ECO:0000256" key="10">
    <source>
        <dbReference type="ARBA" id="ARBA00023098"/>
    </source>
</evidence>
<evidence type="ECO:0000256" key="1">
    <source>
        <dbReference type="ARBA" id="ARBA00004141"/>
    </source>
</evidence>
<accession>A0A6U1GXP6</accession>
<reference evidence="15" key="1">
    <citation type="submission" date="2021-01" db="EMBL/GenBank/DDBJ databases">
        <authorList>
            <person name="Corre E."/>
            <person name="Pelletier E."/>
            <person name="Niang G."/>
            <person name="Scheremetjew M."/>
            <person name="Finn R."/>
            <person name="Kale V."/>
            <person name="Holt S."/>
            <person name="Cochrane G."/>
            <person name="Meng A."/>
            <person name="Brown T."/>
            <person name="Cohen L."/>
        </authorList>
    </citation>
    <scope>NUCLEOTIDE SEQUENCE</scope>
    <source>
        <strain evidence="15">PLY429</strain>
    </source>
</reference>
<feature type="domain" description="Cytochrome b5 heme-binding" evidence="13">
    <location>
        <begin position="22"/>
        <end position="97"/>
    </location>
</feature>
<evidence type="ECO:0000313" key="15">
    <source>
        <dbReference type="EMBL" id="CAD9206908.1"/>
    </source>
</evidence>
<evidence type="ECO:0000256" key="5">
    <source>
        <dbReference type="ARBA" id="ARBA00022692"/>
    </source>
</evidence>
<evidence type="ECO:0000256" key="11">
    <source>
        <dbReference type="ARBA" id="ARBA00023136"/>
    </source>
</evidence>
<dbReference type="SUPFAM" id="SSF55856">
    <property type="entry name" value="Cytochrome b5-like heme/steroid binding domain"/>
    <property type="match status" value="1"/>
</dbReference>
<name>A0A6U1GXP6_9CHLO</name>
<evidence type="ECO:0000256" key="6">
    <source>
        <dbReference type="ARBA" id="ARBA00022723"/>
    </source>
</evidence>
<dbReference type="Pfam" id="PF00487">
    <property type="entry name" value="FA_desaturase"/>
    <property type="match status" value="1"/>
</dbReference>
<dbReference type="GO" id="GO:0016717">
    <property type="term" value="F:oxidoreductase activity, acting on paired donors, with oxidation of a pair of donors resulting in the reduction of molecular oxygen to two molecules of water"/>
    <property type="evidence" value="ECO:0007669"/>
    <property type="project" value="TreeGrafter"/>
</dbReference>
<evidence type="ECO:0000256" key="3">
    <source>
        <dbReference type="ARBA" id="ARBA00009295"/>
    </source>
</evidence>
<dbReference type="InterPro" id="IPR005804">
    <property type="entry name" value="FA_desaturase_dom"/>
</dbReference>
<keyword evidence="10" id="KW-0443">Lipid metabolism</keyword>
<dbReference type="GO" id="GO:0006629">
    <property type="term" value="P:lipid metabolic process"/>
    <property type="evidence" value="ECO:0007669"/>
    <property type="project" value="UniProtKB-KW"/>
</dbReference>
<keyword evidence="8" id="KW-0560">Oxidoreductase</keyword>
<feature type="transmembrane region" description="Helical" evidence="12">
    <location>
        <begin position="267"/>
        <end position="290"/>
    </location>
</feature>
<evidence type="ECO:0000256" key="12">
    <source>
        <dbReference type="SAM" id="Phobius"/>
    </source>
</evidence>
<dbReference type="PANTHER" id="PTHR19353:SF30">
    <property type="entry name" value="DELTA 8-(E)-SPHINGOLIPID DESATURASE"/>
    <property type="match status" value="1"/>
</dbReference>
<comment type="pathway">
    <text evidence="2">Lipid metabolism.</text>
</comment>
<evidence type="ECO:0000259" key="13">
    <source>
        <dbReference type="PROSITE" id="PS50255"/>
    </source>
</evidence>